<name>A0ABT1W8D2_9PROT</name>
<organism evidence="2 3">
    <name type="scientific">Endosaccharibacter trunci</name>
    <dbReference type="NCBI Taxonomy" id="2812733"/>
    <lineage>
        <taxon>Bacteria</taxon>
        <taxon>Pseudomonadati</taxon>
        <taxon>Pseudomonadota</taxon>
        <taxon>Alphaproteobacteria</taxon>
        <taxon>Acetobacterales</taxon>
        <taxon>Acetobacteraceae</taxon>
        <taxon>Endosaccharibacter</taxon>
    </lineage>
</organism>
<gene>
    <name evidence="2" type="ORF">NFI95_06460</name>
</gene>
<feature type="transmembrane region" description="Helical" evidence="1">
    <location>
        <begin position="28"/>
        <end position="48"/>
    </location>
</feature>
<proteinExistence type="predicted"/>
<accession>A0ABT1W8D2</accession>
<keyword evidence="1" id="KW-1133">Transmembrane helix</keyword>
<reference evidence="2 3" key="1">
    <citation type="submission" date="2022-06" db="EMBL/GenBank/DDBJ databases">
        <title>Endosaccharibacter gen. nov., sp. nov., endophytic bacteria isolated from sugarcane.</title>
        <authorList>
            <person name="Pitiwittayakul N."/>
            <person name="Yukphan P."/>
            <person name="Charoenyingcharoen P."/>
            <person name="Tanasupawat S."/>
        </authorList>
    </citation>
    <scope>NUCLEOTIDE SEQUENCE [LARGE SCALE GENOMIC DNA]</scope>
    <source>
        <strain evidence="2 3">KSS8</strain>
    </source>
</reference>
<keyword evidence="3" id="KW-1185">Reference proteome</keyword>
<evidence type="ECO:0000313" key="2">
    <source>
        <dbReference type="EMBL" id="MCQ8278088.1"/>
    </source>
</evidence>
<keyword evidence="1" id="KW-0472">Membrane</keyword>
<protein>
    <recommendedName>
        <fullName evidence="4">Multiple resistance and pH regulation protein F</fullName>
    </recommendedName>
</protein>
<keyword evidence="1" id="KW-0812">Transmembrane</keyword>
<evidence type="ECO:0000256" key="1">
    <source>
        <dbReference type="SAM" id="Phobius"/>
    </source>
</evidence>
<dbReference type="EMBL" id="JAMSKV010000004">
    <property type="protein sequence ID" value="MCQ8278088.1"/>
    <property type="molecule type" value="Genomic_DNA"/>
</dbReference>
<dbReference type="RefSeq" id="WP_422863550.1">
    <property type="nucleotide sequence ID" value="NZ_JAMSKV010000004.1"/>
</dbReference>
<comment type="caution">
    <text evidence="2">The sequence shown here is derived from an EMBL/GenBank/DDBJ whole genome shotgun (WGS) entry which is preliminary data.</text>
</comment>
<evidence type="ECO:0008006" key="4">
    <source>
        <dbReference type="Google" id="ProtNLM"/>
    </source>
</evidence>
<evidence type="ECO:0000313" key="3">
    <source>
        <dbReference type="Proteomes" id="UP001524587"/>
    </source>
</evidence>
<sequence length="83" mass="9025">MTIWLLATLGVLVPAMVALVCVGRGSGFARLAALQLATSLSAMVLALMCFAFEQPSFMDLSLALILLSVPANFVFAMFWERWL</sequence>
<feature type="transmembrane region" description="Helical" evidence="1">
    <location>
        <begin position="60"/>
        <end position="79"/>
    </location>
</feature>
<dbReference type="Proteomes" id="UP001524587">
    <property type="component" value="Unassembled WGS sequence"/>
</dbReference>